<keyword evidence="2" id="KW-1185">Reference proteome</keyword>
<dbReference type="AlphaFoldDB" id="A0AA46TGT3"/>
<proteinExistence type="predicted"/>
<dbReference type="InterPro" id="IPR011944">
    <property type="entry name" value="Steroid_delta5-4_isomerase"/>
</dbReference>
<organism evidence="1 2">
    <name type="scientific">Solicola gregarius</name>
    <dbReference type="NCBI Taxonomy" id="2908642"/>
    <lineage>
        <taxon>Bacteria</taxon>
        <taxon>Bacillati</taxon>
        <taxon>Actinomycetota</taxon>
        <taxon>Actinomycetes</taxon>
        <taxon>Propionibacteriales</taxon>
        <taxon>Nocardioidaceae</taxon>
        <taxon>Solicola</taxon>
    </lineage>
</organism>
<dbReference type="NCBIfam" id="TIGR02246">
    <property type="entry name" value="SgcJ/EcaC family oxidoreductase"/>
    <property type="match status" value="1"/>
</dbReference>
<evidence type="ECO:0000313" key="1">
    <source>
        <dbReference type="EMBL" id="UYM04866.1"/>
    </source>
</evidence>
<dbReference type="InterPro" id="IPR032710">
    <property type="entry name" value="NTF2-like_dom_sf"/>
</dbReference>
<dbReference type="KEGG" id="sgrg:L0C25_20425"/>
<dbReference type="Gene3D" id="3.10.450.50">
    <property type="match status" value="1"/>
</dbReference>
<dbReference type="RefSeq" id="WP_271633630.1">
    <property type="nucleotide sequence ID" value="NZ_CP094970.1"/>
</dbReference>
<reference evidence="1" key="1">
    <citation type="submission" date="2022-01" db="EMBL/GenBank/DDBJ databases">
        <title>Nocardioidaceae gen. sp. A5X3R13.</title>
        <authorList>
            <person name="Lopez Marin M.A."/>
            <person name="Uhlik O."/>
        </authorList>
    </citation>
    <scope>NUCLEOTIDE SEQUENCE</scope>
    <source>
        <strain evidence="1">A5X3R13</strain>
    </source>
</reference>
<dbReference type="SUPFAM" id="SSF54427">
    <property type="entry name" value="NTF2-like"/>
    <property type="match status" value="1"/>
</dbReference>
<dbReference type="Proteomes" id="UP001164390">
    <property type="component" value="Chromosome"/>
</dbReference>
<gene>
    <name evidence="1" type="ORF">L0C25_20425</name>
</gene>
<evidence type="ECO:0000313" key="2">
    <source>
        <dbReference type="Proteomes" id="UP001164390"/>
    </source>
</evidence>
<dbReference type="EMBL" id="CP094970">
    <property type="protein sequence ID" value="UYM04866.1"/>
    <property type="molecule type" value="Genomic_DNA"/>
</dbReference>
<accession>A0AA46TGT3</accession>
<protein>
    <submittedName>
        <fullName evidence="1">SgcJ/EcaC family oxidoreductase</fullName>
    </submittedName>
</protein>
<sequence>MDIHPATAVRERAIDVDVILGLVADFEHAQQNERVDDFVALFGENPVWTTGHGKRLDGLEEIASFTAKVLPGAMREATQRYDVARIAFIGPDVAIVNVEQTPITHDGRVIEGAPTGRPFWVLAQDTEWRIVGAQNTQVVEA</sequence>
<name>A0AA46TGT3_9ACTN</name>